<evidence type="ECO:0000259" key="3">
    <source>
        <dbReference type="SMART" id="SM00382"/>
    </source>
</evidence>
<proteinExistence type="predicted"/>
<feature type="region of interest" description="Disordered" evidence="2">
    <location>
        <begin position="248"/>
        <end position="331"/>
    </location>
</feature>
<protein>
    <recommendedName>
        <fullName evidence="3">AAA+ ATPase domain-containing protein</fullName>
    </recommendedName>
</protein>
<evidence type="ECO:0000313" key="4">
    <source>
        <dbReference type="EMBL" id="KJA25230.1"/>
    </source>
</evidence>
<evidence type="ECO:0000313" key="5">
    <source>
        <dbReference type="Proteomes" id="UP000054270"/>
    </source>
</evidence>
<dbReference type="OrthoDB" id="2150628at2759"/>
<dbReference type="Gene3D" id="3.40.50.300">
    <property type="entry name" value="P-loop containing nucleotide triphosphate hydrolases"/>
    <property type="match status" value="1"/>
</dbReference>
<feature type="compositionally biased region" description="Basic and acidic residues" evidence="2">
    <location>
        <begin position="321"/>
        <end position="331"/>
    </location>
</feature>
<dbReference type="PANTHER" id="PTHR37096">
    <property type="entry name" value="YALI0E33429P"/>
    <property type="match status" value="1"/>
</dbReference>
<gene>
    <name evidence="4" type="ORF">HYPSUDRAFT_37706</name>
</gene>
<dbReference type="InterPro" id="IPR051667">
    <property type="entry name" value="Archaeal_ATPase_domain"/>
</dbReference>
<feature type="region of interest" description="Disordered" evidence="2">
    <location>
        <begin position="1"/>
        <end position="23"/>
    </location>
</feature>
<feature type="domain" description="AAA+ ATPase" evidence="3">
    <location>
        <begin position="120"/>
        <end position="425"/>
    </location>
</feature>
<dbReference type="AlphaFoldDB" id="A0A0D2Q121"/>
<feature type="compositionally biased region" description="Basic residues" evidence="2">
    <location>
        <begin position="288"/>
        <end position="302"/>
    </location>
</feature>
<dbReference type="InterPro" id="IPR027417">
    <property type="entry name" value="P-loop_NTPase"/>
</dbReference>
<name>A0A0D2Q121_HYPSF</name>
<evidence type="ECO:0000256" key="1">
    <source>
        <dbReference type="SAM" id="Coils"/>
    </source>
</evidence>
<dbReference type="Proteomes" id="UP000054270">
    <property type="component" value="Unassembled WGS sequence"/>
</dbReference>
<dbReference type="SMART" id="SM00382">
    <property type="entry name" value="AAA"/>
    <property type="match status" value="1"/>
</dbReference>
<dbReference type="EMBL" id="KN817532">
    <property type="protein sequence ID" value="KJA25230.1"/>
    <property type="molecule type" value="Genomic_DNA"/>
</dbReference>
<dbReference type="OMA" id="DLRWTEP"/>
<dbReference type="InterPro" id="IPR003593">
    <property type="entry name" value="AAA+_ATPase"/>
</dbReference>
<dbReference type="STRING" id="945553.A0A0D2Q121"/>
<keyword evidence="1" id="KW-0175">Coiled coil</keyword>
<dbReference type="SUPFAM" id="SSF52540">
    <property type="entry name" value="P-loop containing nucleoside triphosphate hydrolases"/>
    <property type="match status" value="1"/>
</dbReference>
<feature type="coiled-coil region" evidence="1">
    <location>
        <begin position="65"/>
        <end position="92"/>
    </location>
</feature>
<accession>A0A0D2Q121</accession>
<evidence type="ECO:0000256" key="2">
    <source>
        <dbReference type="SAM" id="MobiDB-lite"/>
    </source>
</evidence>
<keyword evidence="5" id="KW-1185">Reference proteome</keyword>
<sequence length="740" mass="82298">MSSNAGRLRKSQTSSQRQQVPSMHWLFRSNIPRRRASYIAPDIRKRNFFGMGEIIGVLTNPAETVRSLTESRRLLEEARNEIKENRERSQLRTKHTFSRLPGFFPRKAEMAAIERAMEGEPSFTILFGASSVGKTALLREVLSREEYHVLHFDLRIAGFADLSSLYNSLSLQMEQYFEDIAETMDGYEEFEKEAWSFKHDRLSVERRFSDNNKGDSRMQTVKTSDIARLMELFQSSLLKYWEFNPTLSDSRSDTDSKNGKRTRREATTDTQDSSRTNVEHVSQDTPRKSRWGFKSWGKRKGARLSETAARHSQGSKNEPSPSEKGKEKEKDKVVKKMPVIFFDEAHKLPALIQSTETMKCLLDSMLVLTKQDRLCHVIHATSDPFYQTWLRQLNVMQHCKVITIGDCSKAETRKFFRDRVLPRVPDRMRPGLIFEHLFDAFGGKLAHWHDYITDYVNSNGTLDVKQSSHFLQAHALLNLHIIHSSQALERTSPPGAATADPAAPTNNSTADTLHPALGPAGFKIYSPLTHPFAPGSVGGGGADGASSSSGWNTPPEFGAMELLRVMSRLARAETTYIPYFHLCRELGVRAVDGMVKGRVLDLRWTEPVTREADDARVRSGSGAGTGAGVGVGAMLPPPPVGAPLGGAFAGAGGSLPDIGPPPPIDEEDEMVAVSEAGAGMGMGPGAERVPDVFAEVMEVVGPKLVPTTPIMRYAMRDVVHEYEDDQSVSEYASLSDVDEY</sequence>
<feature type="compositionally biased region" description="Polar residues" evidence="2">
    <location>
        <begin position="1"/>
        <end position="21"/>
    </location>
</feature>
<reference evidence="5" key="1">
    <citation type="submission" date="2014-04" db="EMBL/GenBank/DDBJ databases">
        <title>Evolutionary Origins and Diversification of the Mycorrhizal Mutualists.</title>
        <authorList>
            <consortium name="DOE Joint Genome Institute"/>
            <consortium name="Mycorrhizal Genomics Consortium"/>
            <person name="Kohler A."/>
            <person name="Kuo A."/>
            <person name="Nagy L.G."/>
            <person name="Floudas D."/>
            <person name="Copeland A."/>
            <person name="Barry K.W."/>
            <person name="Cichocki N."/>
            <person name="Veneault-Fourrey C."/>
            <person name="LaButti K."/>
            <person name="Lindquist E.A."/>
            <person name="Lipzen A."/>
            <person name="Lundell T."/>
            <person name="Morin E."/>
            <person name="Murat C."/>
            <person name="Riley R."/>
            <person name="Ohm R."/>
            <person name="Sun H."/>
            <person name="Tunlid A."/>
            <person name="Henrissat B."/>
            <person name="Grigoriev I.V."/>
            <person name="Hibbett D.S."/>
            <person name="Martin F."/>
        </authorList>
    </citation>
    <scope>NUCLEOTIDE SEQUENCE [LARGE SCALE GENOMIC DNA]</scope>
    <source>
        <strain evidence="5">FD-334 SS-4</strain>
    </source>
</reference>
<feature type="compositionally biased region" description="Basic and acidic residues" evidence="2">
    <location>
        <begin position="277"/>
        <end position="287"/>
    </location>
</feature>
<organism evidence="4 5">
    <name type="scientific">Hypholoma sublateritium (strain FD-334 SS-4)</name>
    <dbReference type="NCBI Taxonomy" id="945553"/>
    <lineage>
        <taxon>Eukaryota</taxon>
        <taxon>Fungi</taxon>
        <taxon>Dikarya</taxon>
        <taxon>Basidiomycota</taxon>
        <taxon>Agaricomycotina</taxon>
        <taxon>Agaricomycetes</taxon>
        <taxon>Agaricomycetidae</taxon>
        <taxon>Agaricales</taxon>
        <taxon>Agaricineae</taxon>
        <taxon>Strophariaceae</taxon>
        <taxon>Hypholoma</taxon>
    </lineage>
</organism>
<dbReference type="PANTHER" id="PTHR37096:SF1">
    <property type="entry name" value="AAA+ ATPASE DOMAIN-CONTAINING PROTEIN"/>
    <property type="match status" value="1"/>
</dbReference>